<evidence type="ECO:0000256" key="11">
    <source>
        <dbReference type="ARBA" id="ARBA00022927"/>
    </source>
</evidence>
<keyword evidence="10" id="KW-0931">ER-Golgi transport</keyword>
<dbReference type="SUPFAM" id="SSF50044">
    <property type="entry name" value="SH3-domain"/>
    <property type="match status" value="1"/>
</dbReference>
<feature type="signal peptide" evidence="20">
    <location>
        <begin position="1"/>
        <end position="23"/>
    </location>
</feature>
<protein>
    <recommendedName>
        <fullName evidence="17">Transport and Golgi organization protein 1 homolog</fullName>
    </recommendedName>
</protein>
<dbReference type="SMART" id="SM00326">
    <property type="entry name" value="SH3"/>
    <property type="match status" value="1"/>
</dbReference>
<feature type="domain" description="SH3" evidence="21">
    <location>
        <begin position="41"/>
        <end position="103"/>
    </location>
</feature>
<dbReference type="InterPro" id="IPR001452">
    <property type="entry name" value="SH3_domain"/>
</dbReference>
<keyword evidence="2 18" id="KW-0728">SH3 domain</keyword>
<keyword evidence="6" id="KW-0597">Phosphoprotein</keyword>
<evidence type="ECO:0000256" key="16">
    <source>
        <dbReference type="ARBA" id="ARBA00061139"/>
    </source>
</evidence>
<dbReference type="GO" id="GO:0006888">
    <property type="term" value="P:endoplasmic reticulum to Golgi vesicle-mediated transport"/>
    <property type="evidence" value="ECO:0007669"/>
    <property type="project" value="TreeGrafter"/>
</dbReference>
<evidence type="ECO:0000256" key="3">
    <source>
        <dbReference type="ARBA" id="ARBA00022448"/>
    </source>
</evidence>
<dbReference type="Pfam" id="PF07653">
    <property type="entry name" value="SH3_2"/>
    <property type="match status" value="1"/>
</dbReference>
<dbReference type="InterPro" id="IPR036028">
    <property type="entry name" value="SH3-like_dom_sf"/>
</dbReference>
<feature type="chain" id="PRO_5042243997" description="Transport and Golgi organization protein 1 homolog" evidence="20">
    <location>
        <begin position="24"/>
        <end position="761"/>
    </location>
</feature>
<keyword evidence="4" id="KW-0488">Methylation</keyword>
<evidence type="ECO:0000256" key="8">
    <source>
        <dbReference type="ARBA" id="ARBA00022729"/>
    </source>
</evidence>
<dbReference type="AlphaFoldDB" id="A0AAD6FC25"/>
<feature type="compositionally biased region" description="Acidic residues" evidence="19">
    <location>
        <begin position="397"/>
        <end position="419"/>
    </location>
</feature>
<evidence type="ECO:0000313" key="22">
    <source>
        <dbReference type="EMBL" id="KAJ4929324.1"/>
    </source>
</evidence>
<keyword evidence="8 20" id="KW-0732">Signal</keyword>
<feature type="region of interest" description="Disordered" evidence="19">
    <location>
        <begin position="588"/>
        <end position="672"/>
    </location>
</feature>
<feature type="region of interest" description="Disordered" evidence="19">
    <location>
        <begin position="229"/>
        <end position="463"/>
    </location>
</feature>
<feature type="region of interest" description="Disordered" evidence="19">
    <location>
        <begin position="161"/>
        <end position="202"/>
    </location>
</feature>
<feature type="compositionally biased region" description="Basic and acidic residues" evidence="19">
    <location>
        <begin position="598"/>
        <end position="612"/>
    </location>
</feature>
<keyword evidence="5" id="KW-0268">Exocytosis</keyword>
<dbReference type="GO" id="GO:0035459">
    <property type="term" value="P:vesicle cargo loading"/>
    <property type="evidence" value="ECO:0007669"/>
    <property type="project" value="TreeGrafter"/>
</dbReference>
<dbReference type="Gene3D" id="2.30.30.40">
    <property type="entry name" value="SH3 Domains"/>
    <property type="match status" value="1"/>
</dbReference>
<dbReference type="GO" id="GO:0006887">
    <property type="term" value="P:exocytosis"/>
    <property type="evidence" value="ECO:0007669"/>
    <property type="project" value="UniProtKB-KW"/>
</dbReference>
<sequence>MAAKHFYRQGFLLLLFNFISTAALEKRFSDLKRCADKECSMLLIRGKALKDFTGPDCRFLTFKKSETVYVYYKLSGKRPGIWAGSVGSNFGYFPDNLITVNHVYTGKEFEFPAEETDFVCFDTGFDKFDSYDVDLLLGSLPEDNDGENMGTSDQIVLAEDVQKETQPSEEEETEKNVNTPASDSLKKQAIPPTTQEVKPDAAEEKNMWTSIGEAVFSVVTGGERTAADLTSEEDDDDEDEVEDTPPTPLDAAEKAVEEEPVSVESQQEPENIEADLPIHHQVETISVDPESEDETAAIPDDTQNSDNETSEEPIEHKGEEEVDDEDFIHEADDDVENNMDEKATVTDHKLPEIDTHQDTFTEEMQSNNSDIKDDEKTVDDTRPHDIQLMTDSNSNDGELELSVEEPEIQEEDLTEELNDEKEIEKAEQKQELLEDENALSFSKSDTSDEPEAALPTVSTPEPEYSDSVMRLTLLRYHFSEEKMERFQKLLGLSHLFRVEAMFSNLDTEMEVSRLSHTGTAQDIESVLEGILEASENSILDEIEKMLDGQQAKRNYVEHTDKSSTDEETEILDDFQELAFALRQKYSTVSDSTPLASSDNDKDEHILKVKDDQPVIVEEDSIVSVPEAKSEDNLTVTDQEEKPAVSEDEPAVLEEVHRGPELSVEEDGGHFNKNKDNQLGFSASDELPKVPQATLENPLDLGLGVEVEHSPSGSLDPMEPVPEIPKEDEGVGLFSTGIVYMGCILSITKNKIAEWAIELQLS</sequence>
<evidence type="ECO:0000259" key="21">
    <source>
        <dbReference type="PROSITE" id="PS50002"/>
    </source>
</evidence>
<comment type="caution">
    <text evidence="22">The sequence shown here is derived from an EMBL/GenBank/DDBJ whole genome shotgun (WGS) entry which is preliminary data.</text>
</comment>
<evidence type="ECO:0000313" key="23">
    <source>
        <dbReference type="Proteomes" id="UP001219934"/>
    </source>
</evidence>
<evidence type="ECO:0000256" key="15">
    <source>
        <dbReference type="ARBA" id="ARBA00023180"/>
    </source>
</evidence>
<dbReference type="InterPro" id="IPR051500">
    <property type="entry name" value="cTAGE_MIA/OTOR"/>
</dbReference>
<keyword evidence="3" id="KW-0813">Transport</keyword>
<accession>A0AAD6FC25</accession>
<organism evidence="22 23">
    <name type="scientific">Pogonophryne albipinna</name>
    <dbReference type="NCBI Taxonomy" id="1090488"/>
    <lineage>
        <taxon>Eukaryota</taxon>
        <taxon>Metazoa</taxon>
        <taxon>Chordata</taxon>
        <taxon>Craniata</taxon>
        <taxon>Vertebrata</taxon>
        <taxon>Euteleostomi</taxon>
        <taxon>Actinopterygii</taxon>
        <taxon>Neopterygii</taxon>
        <taxon>Teleostei</taxon>
        <taxon>Neoteleostei</taxon>
        <taxon>Acanthomorphata</taxon>
        <taxon>Eupercaria</taxon>
        <taxon>Perciformes</taxon>
        <taxon>Notothenioidei</taxon>
        <taxon>Pogonophryne</taxon>
    </lineage>
</organism>
<evidence type="ECO:0000256" key="20">
    <source>
        <dbReference type="SAM" id="SignalP"/>
    </source>
</evidence>
<keyword evidence="23" id="KW-1185">Reference proteome</keyword>
<evidence type="ECO:0000256" key="7">
    <source>
        <dbReference type="ARBA" id="ARBA00022692"/>
    </source>
</evidence>
<keyword evidence="7" id="KW-0812">Transmembrane</keyword>
<feature type="compositionally biased region" description="Polar residues" evidence="19">
    <location>
        <begin position="588"/>
        <end position="597"/>
    </location>
</feature>
<evidence type="ECO:0000256" key="4">
    <source>
        <dbReference type="ARBA" id="ARBA00022481"/>
    </source>
</evidence>
<dbReference type="FunFam" id="2.30.30.40:FF:000162">
    <property type="entry name" value="MIA SH3 domain ER export factor 3"/>
    <property type="match status" value="1"/>
</dbReference>
<evidence type="ECO:0000256" key="5">
    <source>
        <dbReference type="ARBA" id="ARBA00022483"/>
    </source>
</evidence>
<keyword evidence="13" id="KW-0175">Coiled coil</keyword>
<feature type="compositionally biased region" description="Basic and acidic residues" evidence="19">
    <location>
        <begin position="370"/>
        <end position="385"/>
    </location>
</feature>
<dbReference type="EMBL" id="JAPTMU010000017">
    <property type="protein sequence ID" value="KAJ4929324.1"/>
    <property type="molecule type" value="Genomic_DNA"/>
</dbReference>
<keyword evidence="12" id="KW-1133">Transmembrane helix</keyword>
<evidence type="ECO:0000256" key="17">
    <source>
        <dbReference type="ARBA" id="ARBA00068894"/>
    </source>
</evidence>
<dbReference type="PANTHER" id="PTHR23158:SF54">
    <property type="entry name" value="TRANSPORT AND GOLGI ORGANIZATION PROTEIN 1 HOMOLOG"/>
    <property type="match status" value="1"/>
</dbReference>
<evidence type="ECO:0000256" key="12">
    <source>
        <dbReference type="ARBA" id="ARBA00022989"/>
    </source>
</evidence>
<dbReference type="GO" id="GO:0070971">
    <property type="term" value="C:endoplasmic reticulum exit site"/>
    <property type="evidence" value="ECO:0007669"/>
    <property type="project" value="TreeGrafter"/>
</dbReference>
<reference evidence="22" key="1">
    <citation type="submission" date="2022-11" db="EMBL/GenBank/DDBJ databases">
        <title>Chromosome-level genome of Pogonophryne albipinna.</title>
        <authorList>
            <person name="Jo E."/>
        </authorList>
    </citation>
    <scope>NUCLEOTIDE SEQUENCE</scope>
    <source>
        <strain evidence="22">SGF0006</strain>
        <tissue evidence="22">Muscle</tissue>
    </source>
</reference>
<keyword evidence="9" id="KW-0256">Endoplasmic reticulum</keyword>
<dbReference type="PANTHER" id="PTHR23158">
    <property type="entry name" value="MELANOMA INHIBITORY ACTIVITY-RELATED"/>
    <property type="match status" value="1"/>
</dbReference>
<comment type="similarity">
    <text evidence="16">Belongs to the MIA/OTOR family. Tango1 subfamily.</text>
</comment>
<dbReference type="PROSITE" id="PS50002">
    <property type="entry name" value="SH3"/>
    <property type="match status" value="1"/>
</dbReference>
<evidence type="ECO:0000256" key="2">
    <source>
        <dbReference type="ARBA" id="ARBA00022443"/>
    </source>
</evidence>
<feature type="compositionally biased region" description="Acidic residues" evidence="19">
    <location>
        <begin position="230"/>
        <end position="243"/>
    </location>
</feature>
<evidence type="ECO:0000256" key="14">
    <source>
        <dbReference type="ARBA" id="ARBA00023136"/>
    </source>
</evidence>
<keyword evidence="11" id="KW-0653">Protein transport</keyword>
<evidence type="ECO:0000256" key="13">
    <source>
        <dbReference type="ARBA" id="ARBA00023054"/>
    </source>
</evidence>
<keyword evidence="15" id="KW-0325">Glycoprotein</keyword>
<name>A0AAD6FC25_9TELE</name>
<feature type="compositionally biased region" description="Basic and acidic residues" evidence="19">
    <location>
        <begin position="339"/>
        <end position="359"/>
    </location>
</feature>
<evidence type="ECO:0000256" key="6">
    <source>
        <dbReference type="ARBA" id="ARBA00022553"/>
    </source>
</evidence>
<proteinExistence type="inferred from homology"/>
<dbReference type="GO" id="GO:0009306">
    <property type="term" value="P:protein secretion"/>
    <property type="evidence" value="ECO:0007669"/>
    <property type="project" value="TreeGrafter"/>
</dbReference>
<evidence type="ECO:0000256" key="19">
    <source>
        <dbReference type="SAM" id="MobiDB-lite"/>
    </source>
</evidence>
<comment type="subcellular location">
    <subcellularLocation>
        <location evidence="1">Endoplasmic reticulum membrane</location>
        <topology evidence="1">Single-pass membrane protein</topology>
    </subcellularLocation>
</comment>
<evidence type="ECO:0000256" key="10">
    <source>
        <dbReference type="ARBA" id="ARBA00022892"/>
    </source>
</evidence>
<evidence type="ECO:0000256" key="9">
    <source>
        <dbReference type="ARBA" id="ARBA00022824"/>
    </source>
</evidence>
<feature type="compositionally biased region" description="Basic and acidic residues" evidence="19">
    <location>
        <begin position="420"/>
        <end position="432"/>
    </location>
</feature>
<gene>
    <name evidence="22" type="ORF">JOQ06_004934</name>
</gene>
<dbReference type="GO" id="GO:0048731">
    <property type="term" value="P:system development"/>
    <property type="evidence" value="ECO:0007669"/>
    <property type="project" value="UniProtKB-ARBA"/>
</dbReference>
<dbReference type="GO" id="GO:0005789">
    <property type="term" value="C:endoplasmic reticulum membrane"/>
    <property type="evidence" value="ECO:0007669"/>
    <property type="project" value="UniProtKB-SubCell"/>
</dbReference>
<evidence type="ECO:0000256" key="18">
    <source>
        <dbReference type="PROSITE-ProRule" id="PRU00192"/>
    </source>
</evidence>
<evidence type="ECO:0000256" key="1">
    <source>
        <dbReference type="ARBA" id="ARBA00004389"/>
    </source>
</evidence>
<keyword evidence="14" id="KW-0472">Membrane</keyword>
<feature type="compositionally biased region" description="Acidic residues" evidence="19">
    <location>
        <begin position="320"/>
        <end position="338"/>
    </location>
</feature>
<dbReference type="Proteomes" id="UP001219934">
    <property type="component" value="Unassembled WGS sequence"/>
</dbReference>